<keyword evidence="1" id="KW-0472">Membrane</keyword>
<feature type="transmembrane region" description="Helical" evidence="1">
    <location>
        <begin position="240"/>
        <end position="257"/>
    </location>
</feature>
<sequence>MHLTTIDGEEDLRIHNISILPSDQCATEDQRAAKCCCGDGFFFDFPRKRCEISLNVGFMFGRLNNGWSHMIVYGFAYPMLLLTMIAPLCAVMLGMGKREKREGDRRFPNPLYQMIWLLSFCGWVSVLAPLPFTVWYYIIGEGTRKKSLTERSTSGLIYIDIVSYGSLKLGRAVQPFSSTGRSLNQSVVMCHVFRTTMEAIPHTVDTMMTLFSVLLAAARFLTQYHRNTLKLRTVERFSRAIWLIIFICIAIGLLRFFEHDTTVYQFCMDTEPTPRWASRCMVRDGALMNIVTRSFWKVFLPLSDFVVQFLIPGCLLALLHVGFIREPEIDMGDMTRHNRFGRTPRDQTRILITTVTIAFLVVQVPTAFITTLSLTINHFQNNNALMILALVTGHLQPMLSIITIAANCAALLTAYYVIVKDDDEDVGDSRNSISDTEGPHELLLRQQRERRGTRQVWNSIRRLSRTYLSVSHSFDTGSLRSFSRKGSAIPDDVL</sequence>
<dbReference type="InterPro" id="IPR019427">
    <property type="entry name" value="7TM_GPCR_serpentine_rcpt_Srw"/>
</dbReference>
<keyword evidence="1" id="KW-0812">Transmembrane</keyword>
<gene>
    <name evidence="2" type="ORF">ANCCAN_07646</name>
</gene>
<dbReference type="OrthoDB" id="5777712at2759"/>
<feature type="transmembrane region" description="Helical" evidence="1">
    <location>
        <begin position="70"/>
        <end position="93"/>
    </location>
</feature>
<dbReference type="PANTHER" id="PTHR47023">
    <property type="entry name" value="SEX PEPTIDE RECEPTOR"/>
    <property type="match status" value="1"/>
</dbReference>
<name>A0A368GPP4_ANCCA</name>
<keyword evidence="3" id="KW-1185">Reference proteome</keyword>
<dbReference type="Gene3D" id="1.20.1070.10">
    <property type="entry name" value="Rhodopsin 7-helix transmembrane proteins"/>
    <property type="match status" value="1"/>
</dbReference>
<dbReference type="PANTHER" id="PTHR47023:SF6">
    <property type="entry name" value="G_PROTEIN_RECEP_F1_2 DOMAIN-CONTAINING PROTEIN"/>
    <property type="match status" value="1"/>
</dbReference>
<accession>A0A368GPP4</accession>
<proteinExistence type="predicted"/>
<dbReference type="Proteomes" id="UP000252519">
    <property type="component" value="Unassembled WGS sequence"/>
</dbReference>
<feature type="transmembrane region" description="Helical" evidence="1">
    <location>
        <begin position="114"/>
        <end position="138"/>
    </location>
</feature>
<dbReference type="Pfam" id="PF10324">
    <property type="entry name" value="7TM_GPCR_Srw"/>
    <property type="match status" value="1"/>
</dbReference>
<reference evidence="2 3" key="1">
    <citation type="submission" date="2014-10" db="EMBL/GenBank/DDBJ databases">
        <title>Draft genome of the hookworm Ancylostoma caninum.</title>
        <authorList>
            <person name="Mitreva M."/>
        </authorList>
    </citation>
    <scope>NUCLEOTIDE SEQUENCE [LARGE SCALE GENOMIC DNA]</scope>
    <source>
        <strain evidence="2 3">Baltimore</strain>
    </source>
</reference>
<dbReference type="AlphaFoldDB" id="A0A368GPP4"/>
<feature type="transmembrane region" description="Helical" evidence="1">
    <location>
        <begin position="350"/>
        <end position="376"/>
    </location>
</feature>
<dbReference type="EMBL" id="JOJR01000081">
    <property type="protein sequence ID" value="RCN46352.1"/>
    <property type="molecule type" value="Genomic_DNA"/>
</dbReference>
<comment type="caution">
    <text evidence="2">The sequence shown here is derived from an EMBL/GenBank/DDBJ whole genome shotgun (WGS) entry which is preliminary data.</text>
</comment>
<evidence type="ECO:0000256" key="1">
    <source>
        <dbReference type="SAM" id="Phobius"/>
    </source>
</evidence>
<dbReference type="GO" id="GO:0008528">
    <property type="term" value="F:G protein-coupled peptide receptor activity"/>
    <property type="evidence" value="ECO:0007669"/>
    <property type="project" value="InterPro"/>
</dbReference>
<protein>
    <recommendedName>
        <fullName evidence="4">G-protein coupled receptors family 1 profile domain-containing protein</fullName>
    </recommendedName>
</protein>
<feature type="transmembrane region" description="Helical" evidence="1">
    <location>
        <begin position="396"/>
        <end position="418"/>
    </location>
</feature>
<organism evidence="2 3">
    <name type="scientific">Ancylostoma caninum</name>
    <name type="common">Dog hookworm</name>
    <dbReference type="NCBI Taxonomy" id="29170"/>
    <lineage>
        <taxon>Eukaryota</taxon>
        <taxon>Metazoa</taxon>
        <taxon>Ecdysozoa</taxon>
        <taxon>Nematoda</taxon>
        <taxon>Chromadorea</taxon>
        <taxon>Rhabditida</taxon>
        <taxon>Rhabditina</taxon>
        <taxon>Rhabditomorpha</taxon>
        <taxon>Strongyloidea</taxon>
        <taxon>Ancylostomatidae</taxon>
        <taxon>Ancylostomatinae</taxon>
        <taxon>Ancylostoma</taxon>
    </lineage>
</organism>
<feature type="transmembrane region" description="Helical" evidence="1">
    <location>
        <begin position="305"/>
        <end position="324"/>
    </location>
</feature>
<evidence type="ECO:0000313" key="3">
    <source>
        <dbReference type="Proteomes" id="UP000252519"/>
    </source>
</evidence>
<evidence type="ECO:0008006" key="4">
    <source>
        <dbReference type="Google" id="ProtNLM"/>
    </source>
</evidence>
<evidence type="ECO:0000313" key="2">
    <source>
        <dbReference type="EMBL" id="RCN46352.1"/>
    </source>
</evidence>
<dbReference type="InterPro" id="IPR053071">
    <property type="entry name" value="GPCR1-related_rcpt"/>
</dbReference>
<feature type="transmembrane region" description="Helical" evidence="1">
    <location>
        <begin position="199"/>
        <end position="220"/>
    </location>
</feature>
<keyword evidence="1" id="KW-1133">Transmembrane helix</keyword>